<accession>A0A1J1DNZ5</accession>
<evidence type="ECO:0000256" key="1">
    <source>
        <dbReference type="ARBA" id="ARBA00007031"/>
    </source>
</evidence>
<organism evidence="3 4">
    <name type="scientific">Candidatus Desulfovibrio trichonymphae</name>
    <dbReference type="NCBI Taxonomy" id="1725232"/>
    <lineage>
        <taxon>Bacteria</taxon>
        <taxon>Pseudomonadati</taxon>
        <taxon>Thermodesulfobacteriota</taxon>
        <taxon>Desulfovibrionia</taxon>
        <taxon>Desulfovibrionales</taxon>
        <taxon>Desulfovibrionaceae</taxon>
        <taxon>Desulfovibrio</taxon>
    </lineage>
</organism>
<dbReference type="AlphaFoldDB" id="A0A1J1DNZ5"/>
<evidence type="ECO:0000313" key="4">
    <source>
        <dbReference type="Proteomes" id="UP000242645"/>
    </source>
</evidence>
<proteinExistence type="inferred from homology"/>
<dbReference type="OrthoDB" id="9809693at2"/>
<evidence type="ECO:0000313" key="3">
    <source>
        <dbReference type="EMBL" id="BAV91554.1"/>
    </source>
</evidence>
<dbReference type="InterPro" id="IPR008807">
    <property type="entry name" value="ROS_MUCR"/>
</dbReference>
<sequence>MEDYLSEALKIVKAQASVRVMAEDELVAMVKTLATGIRNIATGDNLPETIQIDPATAQKSIKGKSVTCLECDKSFKMLTARHLSSHGLTPTEYKKKYGIKPKTSLIAKSLQRMRKQKMQDMKLWERRTKTPSKSPKRVKFT</sequence>
<dbReference type="GO" id="GO:0008270">
    <property type="term" value="F:zinc ion binding"/>
    <property type="evidence" value="ECO:0007669"/>
    <property type="project" value="InterPro"/>
</dbReference>
<dbReference type="GO" id="GO:0003677">
    <property type="term" value="F:DNA binding"/>
    <property type="evidence" value="ECO:0007669"/>
    <property type="project" value="InterPro"/>
</dbReference>
<feature type="region of interest" description="Disordered" evidence="2">
    <location>
        <begin position="119"/>
        <end position="141"/>
    </location>
</feature>
<protein>
    <submittedName>
        <fullName evidence="3">Ros/MucR family transcriptional regulator</fullName>
    </submittedName>
</protein>
<evidence type="ECO:0000256" key="2">
    <source>
        <dbReference type="SAM" id="MobiDB-lite"/>
    </source>
</evidence>
<dbReference type="InterPro" id="IPR041920">
    <property type="entry name" value="ROS/MUCR_sf"/>
</dbReference>
<dbReference type="KEGG" id="dtr:RSDT_0042"/>
<dbReference type="Gene3D" id="1.10.10.1550">
    <property type="entry name" value="ROS/MUCR transcriptional regulator protein"/>
    <property type="match status" value="1"/>
</dbReference>
<reference evidence="3 4" key="1">
    <citation type="journal article" date="2017" name="ISME J.">
        <title>Genome of 'Ca. Desulfovibrio trichonymphae', an H2-oxidizing bacterium in a tripartite symbiotic system within a protist cell in the termite gut.</title>
        <authorList>
            <person name="Kuwahara H."/>
            <person name="Yuki M."/>
            <person name="Izawa K."/>
            <person name="Ohkuma M."/>
            <person name="Hongoh Y."/>
        </authorList>
    </citation>
    <scope>NUCLEOTIDE SEQUENCE [LARGE SCALE GENOMIC DNA]</scope>
    <source>
        <strain evidence="3 4">Rs-N31</strain>
    </source>
</reference>
<gene>
    <name evidence="3" type="ORF">RSDT_0042</name>
</gene>
<name>A0A1J1DNZ5_9BACT</name>
<dbReference type="EMBL" id="AP017368">
    <property type="protein sequence ID" value="BAV91554.1"/>
    <property type="molecule type" value="Genomic_DNA"/>
</dbReference>
<dbReference type="GO" id="GO:0006355">
    <property type="term" value="P:regulation of DNA-templated transcription"/>
    <property type="evidence" value="ECO:0007669"/>
    <property type="project" value="InterPro"/>
</dbReference>
<dbReference type="Proteomes" id="UP000242645">
    <property type="component" value="Chromosome"/>
</dbReference>
<keyword evidence="4" id="KW-1185">Reference proteome</keyword>
<dbReference type="RefSeq" id="WP_096400292.1">
    <property type="nucleotide sequence ID" value="NZ_AP017368.1"/>
</dbReference>
<dbReference type="Pfam" id="PF05443">
    <property type="entry name" value="ROS_MUCR"/>
    <property type="match status" value="1"/>
</dbReference>
<comment type="similarity">
    <text evidence="1">Belongs to the ros/MucR family.</text>
</comment>
<feature type="compositionally biased region" description="Basic and acidic residues" evidence="2">
    <location>
        <begin position="119"/>
        <end position="128"/>
    </location>
</feature>